<dbReference type="PANTHER" id="PTHR24286:SF384">
    <property type="entry name" value="P450, PUTATIVE (EUROFUNG)-RELATED"/>
    <property type="match status" value="1"/>
</dbReference>
<dbReference type="GO" id="GO:0005506">
    <property type="term" value="F:iron ion binding"/>
    <property type="evidence" value="ECO:0007669"/>
    <property type="project" value="InterPro"/>
</dbReference>
<keyword evidence="6 8" id="KW-0408">Iron</keyword>
<dbReference type="OMA" id="ANSTHKC"/>
<evidence type="ECO:0000256" key="5">
    <source>
        <dbReference type="ARBA" id="ARBA00023002"/>
    </source>
</evidence>
<reference evidence="9 10" key="1">
    <citation type="journal article" date="2021" name="Nat. Plants">
        <title>The Taxus genome provides insights into paclitaxel biosynthesis.</title>
        <authorList>
            <person name="Xiong X."/>
            <person name="Gou J."/>
            <person name="Liao Q."/>
            <person name="Li Y."/>
            <person name="Zhou Q."/>
            <person name="Bi G."/>
            <person name="Li C."/>
            <person name="Du R."/>
            <person name="Wang X."/>
            <person name="Sun T."/>
            <person name="Guo L."/>
            <person name="Liang H."/>
            <person name="Lu P."/>
            <person name="Wu Y."/>
            <person name="Zhang Z."/>
            <person name="Ro D.K."/>
            <person name="Shang Y."/>
            <person name="Huang S."/>
            <person name="Yan J."/>
        </authorList>
    </citation>
    <scope>NUCLEOTIDE SEQUENCE [LARGE SCALE GENOMIC DNA]</scope>
    <source>
        <strain evidence="9">Ta-2019</strain>
    </source>
</reference>
<feature type="non-terminal residue" evidence="9">
    <location>
        <position position="1"/>
    </location>
</feature>
<keyword evidence="3 8" id="KW-0349">Heme</keyword>
<accession>A0AA38LNJ0</accession>
<keyword evidence="10" id="KW-1185">Reference proteome</keyword>
<dbReference type="InterPro" id="IPR036396">
    <property type="entry name" value="Cyt_P450_sf"/>
</dbReference>
<evidence type="ECO:0000256" key="7">
    <source>
        <dbReference type="ARBA" id="ARBA00023033"/>
    </source>
</evidence>
<dbReference type="InterPro" id="IPR001128">
    <property type="entry name" value="Cyt_P450"/>
</dbReference>
<evidence type="ECO:0000256" key="4">
    <source>
        <dbReference type="ARBA" id="ARBA00022723"/>
    </source>
</evidence>
<dbReference type="GO" id="GO:0016125">
    <property type="term" value="P:sterol metabolic process"/>
    <property type="evidence" value="ECO:0007669"/>
    <property type="project" value="TreeGrafter"/>
</dbReference>
<evidence type="ECO:0000256" key="1">
    <source>
        <dbReference type="ARBA" id="ARBA00004913"/>
    </source>
</evidence>
<gene>
    <name evidence="9" type="ORF">KI387_002397</name>
</gene>
<dbReference type="PROSITE" id="PS00086">
    <property type="entry name" value="CYTOCHROME_P450"/>
    <property type="match status" value="1"/>
</dbReference>
<dbReference type="PRINTS" id="PR00359">
    <property type="entry name" value="BP450"/>
</dbReference>
<evidence type="ECO:0000256" key="6">
    <source>
        <dbReference type="ARBA" id="ARBA00023004"/>
    </source>
</evidence>
<name>A0AA38LNJ0_TAXCH</name>
<comment type="caution">
    <text evidence="9">The sequence shown here is derived from an EMBL/GenBank/DDBJ whole genome shotgun (WGS) entry which is preliminary data.</text>
</comment>
<dbReference type="InterPro" id="IPR002397">
    <property type="entry name" value="Cyt_P450_B"/>
</dbReference>
<comment type="similarity">
    <text evidence="2 8">Belongs to the cytochrome P450 family.</text>
</comment>
<dbReference type="Gene3D" id="1.10.630.10">
    <property type="entry name" value="Cytochrome P450"/>
    <property type="match status" value="1"/>
</dbReference>
<evidence type="ECO:0000313" key="9">
    <source>
        <dbReference type="EMBL" id="KAH9330289.1"/>
    </source>
</evidence>
<evidence type="ECO:0000256" key="8">
    <source>
        <dbReference type="RuleBase" id="RU000461"/>
    </source>
</evidence>
<keyword evidence="4 8" id="KW-0479">Metal-binding</keyword>
<dbReference type="SUPFAM" id="SSF48264">
    <property type="entry name" value="Cytochrome P450"/>
    <property type="match status" value="1"/>
</dbReference>
<evidence type="ECO:0000313" key="10">
    <source>
        <dbReference type="Proteomes" id="UP000824469"/>
    </source>
</evidence>
<dbReference type="GO" id="GO:0016705">
    <property type="term" value="F:oxidoreductase activity, acting on paired donors, with incorporation or reduction of molecular oxygen"/>
    <property type="evidence" value="ECO:0007669"/>
    <property type="project" value="InterPro"/>
</dbReference>
<dbReference type="GO" id="GO:0004497">
    <property type="term" value="F:monooxygenase activity"/>
    <property type="evidence" value="ECO:0007669"/>
    <property type="project" value="UniProtKB-KW"/>
</dbReference>
<dbReference type="GO" id="GO:0020037">
    <property type="term" value="F:heme binding"/>
    <property type="evidence" value="ECO:0007669"/>
    <property type="project" value="InterPro"/>
</dbReference>
<protein>
    <recommendedName>
        <fullName evidence="11">Beta-amyrin 28-oxidase</fullName>
    </recommendedName>
</protein>
<dbReference type="InterPro" id="IPR017972">
    <property type="entry name" value="Cyt_P450_CS"/>
</dbReference>
<feature type="non-terminal residue" evidence="9">
    <location>
        <position position="154"/>
    </location>
</feature>
<keyword evidence="5 8" id="KW-0560">Oxidoreductase</keyword>
<evidence type="ECO:0008006" key="11">
    <source>
        <dbReference type="Google" id="ProtNLM"/>
    </source>
</evidence>
<dbReference type="EMBL" id="JAHRHJ020000001">
    <property type="protein sequence ID" value="KAH9330289.1"/>
    <property type="molecule type" value="Genomic_DNA"/>
</dbReference>
<keyword evidence="7 8" id="KW-0503">Monooxygenase</keyword>
<comment type="pathway">
    <text evidence="1">Alkaloid biosynthesis.</text>
</comment>
<organism evidence="9 10">
    <name type="scientific">Taxus chinensis</name>
    <name type="common">Chinese yew</name>
    <name type="synonym">Taxus wallichiana var. chinensis</name>
    <dbReference type="NCBI Taxonomy" id="29808"/>
    <lineage>
        <taxon>Eukaryota</taxon>
        <taxon>Viridiplantae</taxon>
        <taxon>Streptophyta</taxon>
        <taxon>Embryophyta</taxon>
        <taxon>Tracheophyta</taxon>
        <taxon>Spermatophyta</taxon>
        <taxon>Pinopsida</taxon>
        <taxon>Pinidae</taxon>
        <taxon>Conifers II</taxon>
        <taxon>Cupressales</taxon>
        <taxon>Taxaceae</taxon>
        <taxon>Taxus</taxon>
    </lineage>
</organism>
<dbReference type="Pfam" id="PF00067">
    <property type="entry name" value="p450"/>
    <property type="match status" value="1"/>
</dbReference>
<evidence type="ECO:0000256" key="2">
    <source>
        <dbReference type="ARBA" id="ARBA00010617"/>
    </source>
</evidence>
<evidence type="ECO:0000256" key="3">
    <source>
        <dbReference type="ARBA" id="ARBA00022617"/>
    </source>
</evidence>
<sequence length="154" mass="17542">QLNITSEKGEKLLQWDDIQRMKYTWNAAQETMRLNPPAGGTWRKAIADISYGGFTIPKGWKLQWTTNSTHNNAKYFHDPEKFHPARFEGNGPAPYTFVAFGGGPRMCPGNEFARMVTLVFPPQHCKNVRMGFGRWNEKVIVDPFPTPSLSLEEP</sequence>
<dbReference type="AlphaFoldDB" id="A0AA38LNJ0"/>
<dbReference type="Proteomes" id="UP000824469">
    <property type="component" value="Unassembled WGS sequence"/>
</dbReference>
<proteinExistence type="inferred from homology"/>
<dbReference type="PANTHER" id="PTHR24286">
    <property type="entry name" value="CYTOCHROME P450 26"/>
    <property type="match status" value="1"/>
</dbReference>